<keyword evidence="1" id="KW-0472">Membrane</keyword>
<accession>A0A3M7Q502</accession>
<dbReference type="OrthoDB" id="5969539at2759"/>
<keyword evidence="1" id="KW-1133">Transmembrane helix</keyword>
<dbReference type="EMBL" id="REGN01007517">
    <property type="protein sequence ID" value="RNA06028.1"/>
    <property type="molecule type" value="Genomic_DNA"/>
</dbReference>
<feature type="transmembrane region" description="Helical" evidence="1">
    <location>
        <begin position="12"/>
        <end position="31"/>
    </location>
</feature>
<reference evidence="2 3" key="1">
    <citation type="journal article" date="2018" name="Sci. Rep.">
        <title>Genomic signatures of local adaptation to the degree of environmental predictability in rotifers.</title>
        <authorList>
            <person name="Franch-Gras L."/>
            <person name="Hahn C."/>
            <person name="Garcia-Roger E.M."/>
            <person name="Carmona M.J."/>
            <person name="Serra M."/>
            <person name="Gomez A."/>
        </authorList>
    </citation>
    <scope>NUCLEOTIDE SEQUENCE [LARGE SCALE GENOMIC DNA]</scope>
    <source>
        <strain evidence="2">HYR1</strain>
    </source>
</reference>
<keyword evidence="3" id="KW-1185">Reference proteome</keyword>
<proteinExistence type="predicted"/>
<sequence>MVLDFNQLSFDYLIMIMNFKLPVFIIFEVLVKQNKTNKSVSVFDPVPCGIINIKGTMITASRLDHCINRNISLFKKYIVQVSLSFDVPCNS</sequence>
<organism evidence="2 3">
    <name type="scientific">Brachionus plicatilis</name>
    <name type="common">Marine rotifer</name>
    <name type="synonym">Brachionus muelleri</name>
    <dbReference type="NCBI Taxonomy" id="10195"/>
    <lineage>
        <taxon>Eukaryota</taxon>
        <taxon>Metazoa</taxon>
        <taxon>Spiralia</taxon>
        <taxon>Gnathifera</taxon>
        <taxon>Rotifera</taxon>
        <taxon>Eurotatoria</taxon>
        <taxon>Monogononta</taxon>
        <taxon>Pseudotrocha</taxon>
        <taxon>Ploima</taxon>
        <taxon>Brachionidae</taxon>
        <taxon>Brachionus</taxon>
    </lineage>
</organism>
<keyword evidence="1" id="KW-0812">Transmembrane</keyword>
<evidence type="ECO:0000256" key="1">
    <source>
        <dbReference type="SAM" id="Phobius"/>
    </source>
</evidence>
<comment type="caution">
    <text evidence="2">The sequence shown here is derived from an EMBL/GenBank/DDBJ whole genome shotgun (WGS) entry which is preliminary data.</text>
</comment>
<evidence type="ECO:0000313" key="3">
    <source>
        <dbReference type="Proteomes" id="UP000276133"/>
    </source>
</evidence>
<dbReference type="Proteomes" id="UP000276133">
    <property type="component" value="Unassembled WGS sequence"/>
</dbReference>
<gene>
    <name evidence="2" type="ORF">BpHYR1_007729</name>
</gene>
<dbReference type="AlphaFoldDB" id="A0A3M7Q502"/>
<evidence type="ECO:0000313" key="2">
    <source>
        <dbReference type="EMBL" id="RNA06028.1"/>
    </source>
</evidence>
<name>A0A3M7Q502_BRAPC</name>
<protein>
    <submittedName>
        <fullName evidence="2">Uncharacterized protein</fullName>
    </submittedName>
</protein>